<protein>
    <recommendedName>
        <fullName evidence="5">Protease Do-like PDZ domain-containing protein</fullName>
    </recommendedName>
</protein>
<evidence type="ECO:0000313" key="7">
    <source>
        <dbReference type="Proteomes" id="UP001491310"/>
    </source>
</evidence>
<sequence length="602" mass="66087">MALPCSQISWSAANRNTSQETSCSYTQTRSENHRNLQPLFGGHRSCLTSSTRVKASSNRKIGSGLSVRALSGRKTNKPRTPLPGSDLNGRGLLEVVEGDLLPQRDFLHHDREAEELAAEGAHFMDAVVKVYCVHTEPNFSLPWQRKRQYASTSSGFMVQGAKGQRWLLTNAHSVEYHSQVKVKRRGDDQKFLAEVLAIGTECDIALLTVEDEAFWEGVVPLELGPLPRLQDAVAVVGYPIGGDTISVTSGVVSRIEVTSYVHGSTELLGVQIDAAINSGNSGGPVFNEIGQCVGIAFQSMAGSDAENIGYVIPTPVINHFLTDYQRNGRFTGFPVLGVKWQRMESAGLRASYQLTPPLKGVLVRSIWATSPLAAVAGPDDIIMRFDGIQVACDGTVPFRTGERIHFNYLISQKYTGEHAQLDLLRKGQEVSLRVPLDRPHALVPLHLGGHQPSYLVVAGIVFTVCCEPYLESEYGADYISETPVKLLDRLLYGQREHIDEEVVILSQVLACDATLGYEDLFNTQVLKFNETPVRNLRHLAQLTSACTQPFMRFDLEYNEVVILETKNAHAATKEILALHSIPAAVSKDLLEVVSVPEQMAVA</sequence>
<organism evidence="6 7">
    <name type="scientific">Coccomyxa subellipsoidea</name>
    <dbReference type="NCBI Taxonomy" id="248742"/>
    <lineage>
        <taxon>Eukaryota</taxon>
        <taxon>Viridiplantae</taxon>
        <taxon>Chlorophyta</taxon>
        <taxon>core chlorophytes</taxon>
        <taxon>Trebouxiophyceae</taxon>
        <taxon>Trebouxiophyceae incertae sedis</taxon>
        <taxon>Coccomyxaceae</taxon>
        <taxon>Coccomyxa</taxon>
    </lineage>
</organism>
<dbReference type="PRINTS" id="PR00834">
    <property type="entry name" value="PROTEASES2C"/>
</dbReference>
<evidence type="ECO:0000256" key="2">
    <source>
        <dbReference type="ARBA" id="ARBA00022670"/>
    </source>
</evidence>
<dbReference type="PANTHER" id="PTHR45980">
    <property type="match status" value="1"/>
</dbReference>
<dbReference type="Gene3D" id="2.40.10.10">
    <property type="entry name" value="Trypsin-like serine proteases"/>
    <property type="match status" value="2"/>
</dbReference>
<dbReference type="InterPro" id="IPR009003">
    <property type="entry name" value="Peptidase_S1_PA"/>
</dbReference>
<evidence type="ECO:0000313" key="6">
    <source>
        <dbReference type="EMBL" id="KAK9908878.1"/>
    </source>
</evidence>
<dbReference type="Pfam" id="PF17815">
    <property type="entry name" value="PDZ_3"/>
    <property type="match status" value="1"/>
</dbReference>
<evidence type="ECO:0000256" key="4">
    <source>
        <dbReference type="ARBA" id="ARBA00022825"/>
    </source>
</evidence>
<dbReference type="InterPro" id="IPR001940">
    <property type="entry name" value="Peptidase_S1C"/>
</dbReference>
<keyword evidence="3" id="KW-0378">Hydrolase</keyword>
<gene>
    <name evidence="6" type="ORF">WJX75_004161</name>
</gene>
<proteinExistence type="inferred from homology"/>
<evidence type="ECO:0000259" key="5">
    <source>
        <dbReference type="Pfam" id="PF17815"/>
    </source>
</evidence>
<dbReference type="Proteomes" id="UP001491310">
    <property type="component" value="Unassembled WGS sequence"/>
</dbReference>
<dbReference type="InterPro" id="IPR041517">
    <property type="entry name" value="DEGP_PDZ"/>
</dbReference>
<dbReference type="SUPFAM" id="SSF50494">
    <property type="entry name" value="Trypsin-like serine proteases"/>
    <property type="match status" value="1"/>
</dbReference>
<dbReference type="EMBL" id="JALJOT010000007">
    <property type="protein sequence ID" value="KAK9908878.1"/>
    <property type="molecule type" value="Genomic_DNA"/>
</dbReference>
<dbReference type="PANTHER" id="PTHR45980:SF18">
    <property type="entry name" value="PROTEASE DO-LIKE 9"/>
    <property type="match status" value="1"/>
</dbReference>
<keyword evidence="2" id="KW-0645">Protease</keyword>
<comment type="caution">
    <text evidence="6">The sequence shown here is derived from an EMBL/GenBank/DDBJ whole genome shotgun (WGS) entry which is preliminary data.</text>
</comment>
<name>A0ABR2YPP3_9CHLO</name>
<reference evidence="6 7" key="1">
    <citation type="journal article" date="2024" name="Nat. Commun.">
        <title>Phylogenomics reveals the evolutionary origins of lichenization in chlorophyte algae.</title>
        <authorList>
            <person name="Puginier C."/>
            <person name="Libourel C."/>
            <person name="Otte J."/>
            <person name="Skaloud P."/>
            <person name="Haon M."/>
            <person name="Grisel S."/>
            <person name="Petersen M."/>
            <person name="Berrin J.G."/>
            <person name="Delaux P.M."/>
            <person name="Dal Grande F."/>
            <person name="Keller J."/>
        </authorList>
    </citation>
    <scope>NUCLEOTIDE SEQUENCE [LARGE SCALE GENOMIC DNA]</scope>
    <source>
        <strain evidence="6 7">SAG 216-7</strain>
    </source>
</reference>
<keyword evidence="7" id="KW-1185">Reference proteome</keyword>
<dbReference type="InterPro" id="IPR036034">
    <property type="entry name" value="PDZ_sf"/>
</dbReference>
<feature type="domain" description="Protease Do-like PDZ" evidence="5">
    <location>
        <begin position="443"/>
        <end position="588"/>
    </location>
</feature>
<comment type="similarity">
    <text evidence="1">Belongs to the peptidase S1C family.</text>
</comment>
<dbReference type="Gene3D" id="3.20.190.20">
    <property type="match status" value="1"/>
</dbReference>
<accession>A0ABR2YPP3</accession>
<dbReference type="InterPro" id="IPR043504">
    <property type="entry name" value="Peptidase_S1_PA_chymotrypsin"/>
</dbReference>
<evidence type="ECO:0000256" key="3">
    <source>
        <dbReference type="ARBA" id="ARBA00022801"/>
    </source>
</evidence>
<dbReference type="Gene3D" id="2.30.42.10">
    <property type="match status" value="1"/>
</dbReference>
<dbReference type="Pfam" id="PF13365">
    <property type="entry name" value="Trypsin_2"/>
    <property type="match status" value="1"/>
</dbReference>
<evidence type="ECO:0000256" key="1">
    <source>
        <dbReference type="ARBA" id="ARBA00010541"/>
    </source>
</evidence>
<keyword evidence="4" id="KW-0720">Serine protease</keyword>
<dbReference type="InterPro" id="IPR046449">
    <property type="entry name" value="DEGP_PDZ_sf"/>
</dbReference>